<feature type="region of interest" description="Disordered" evidence="1">
    <location>
        <begin position="25"/>
        <end position="102"/>
    </location>
</feature>
<proteinExistence type="predicted"/>
<name>W7I771_9PEZI</name>
<reference evidence="2 3" key="1">
    <citation type="submission" date="2013-05" db="EMBL/GenBank/DDBJ databases">
        <title>Drechslerella stenobrocha genome reveals carnivorous origination and mechanical trapping mechanism of predatory fungi.</title>
        <authorList>
            <person name="Liu X."/>
            <person name="Zhang W."/>
            <person name="Liu K."/>
        </authorList>
    </citation>
    <scope>NUCLEOTIDE SEQUENCE [LARGE SCALE GENOMIC DNA]</scope>
    <source>
        <strain evidence="2 3">248</strain>
    </source>
</reference>
<accession>W7I771</accession>
<feature type="region of interest" description="Disordered" evidence="1">
    <location>
        <begin position="171"/>
        <end position="191"/>
    </location>
</feature>
<organism evidence="2 3">
    <name type="scientific">Drechslerella stenobrocha 248</name>
    <dbReference type="NCBI Taxonomy" id="1043628"/>
    <lineage>
        <taxon>Eukaryota</taxon>
        <taxon>Fungi</taxon>
        <taxon>Dikarya</taxon>
        <taxon>Ascomycota</taxon>
        <taxon>Pezizomycotina</taxon>
        <taxon>Orbiliomycetes</taxon>
        <taxon>Orbiliales</taxon>
        <taxon>Orbiliaceae</taxon>
        <taxon>Drechslerella</taxon>
    </lineage>
</organism>
<dbReference type="HOGENOM" id="CLU_1421396_0_0_1"/>
<gene>
    <name evidence="2" type="ORF">DRE_06458</name>
</gene>
<dbReference type="Proteomes" id="UP000024837">
    <property type="component" value="Unassembled WGS sequence"/>
</dbReference>
<evidence type="ECO:0000256" key="1">
    <source>
        <dbReference type="SAM" id="MobiDB-lite"/>
    </source>
</evidence>
<evidence type="ECO:0000313" key="2">
    <source>
        <dbReference type="EMBL" id="EWC44820.1"/>
    </source>
</evidence>
<dbReference type="AlphaFoldDB" id="W7I771"/>
<keyword evidence="3" id="KW-1185">Reference proteome</keyword>
<dbReference type="EMBL" id="KI966434">
    <property type="protein sequence ID" value="EWC44820.1"/>
    <property type="molecule type" value="Genomic_DNA"/>
</dbReference>
<feature type="compositionally biased region" description="Polar residues" evidence="1">
    <location>
        <begin position="87"/>
        <end position="101"/>
    </location>
</feature>
<sequence>MAVGLRPGAAACCGVRHADVDQRRTEGNNLIPPVGHSPADNQSEAFPAGSCISKLHPFRPRPSQAPTAALSLSRGFDPSPIVERKNPSVQQPERSPGSQMRASGDLICRCSPSHDSNNPFLLVCSTGGYLRPGPIAVLIGCGLGSAHKALGTTDSPKPKFEANVSDAVTPEAAISDDFGRSLPHSSGHRVA</sequence>
<protein>
    <submittedName>
        <fullName evidence="2">Uncharacterized protein</fullName>
    </submittedName>
</protein>
<evidence type="ECO:0000313" key="3">
    <source>
        <dbReference type="Proteomes" id="UP000024837"/>
    </source>
</evidence>